<sequence>MSLKTFKTSVLIVGSGPVGITLNLLLSRMRIPSILVDKHPVPRKHPRAHYLSNRSMEIWRHLGHFDKALESAAEPLEYWRYFKYCRHIIDPHANLYAVKDHFGDHYRYNGTYFEELSPSKICNFPQHKLLFFFKSLALDRSQLYKKDRDGFTKWLENEYKLVLEKSRIDAEKTQRLLGLERPLVLPDVSDSAPEQIRTNVPFIDGAFKFERFVSKEKGILSRVRDVRTGSEFNVESLFVVGADGIHSSVARALFGERKLNENVKDTSNLKEVMSVHFESRQLGEYVSSNPAMMYFIFSECVCVMVCQGGDPPEFVVQIPFFPEFESTSLYDEKNCASLINEAVGTELRDLKIHKIKRWTVTTNVTPSFIDQDTSRIFLAGDAAHLVAPAGGLGMNMGIADSHNLAWKLSRFLYRKSQDLKINDFDRLLDALFESGLNEQDKKFLNEYSVERKAVAEYTRDVCLKEVENGSKFAKYLGYNHGSLQKALDVLAPIMPHDSHVIPYVFNSVKAFMKYAYNTPKRMDDIANFSKELLSKMDGSLGLRFPGSDLAYSYNFGDLKTSKSHRHYWPQSLMGMRIPHRYFYSQQSNIVYKISTVDLPSLMQPPIYYCVLVFDRKMIKSVLSELDLNLYYICLWETGVSVGSGDHVTVDDQFISKPNTLINSIVSVVTCWFRFVNYLAVLGLDSEIDVIDEKLDDHFIFNKLEDSSDFEHFDYALNYVSKMPNGLVKKVFSNKETLDAFSRSLFGNVTPLNNTYLVLRPDSHIFNVKTVNL</sequence>
<dbReference type="eggNOG" id="KOG3855">
    <property type="taxonomic scope" value="Eukaryota"/>
</dbReference>
<accession>J4DPG8</accession>
<reference evidence="4 5" key="1">
    <citation type="journal article" date="2012" name="MBio">
        <title>Comparative genome analysis of three eukaryotic parasites with differing abilities to transform leukocytes reveals key mediators of Theileria-induced leukocyte transformation.</title>
        <authorList>
            <person name="Hayashida K."/>
            <person name="Hara Y."/>
            <person name="Abe T."/>
            <person name="Yamasaki C."/>
            <person name="Toyoda A."/>
            <person name="Kosuge T."/>
            <person name="Suzuki Y."/>
            <person name="Sato Y."/>
            <person name="Kawashima S."/>
            <person name="Katayama T."/>
            <person name="Wakaguri H."/>
            <person name="Inoue N."/>
            <person name="Homma K."/>
            <person name="Tada-Umezaki M."/>
            <person name="Yagi Y."/>
            <person name="Fujii Y."/>
            <person name="Habara T."/>
            <person name="Kanehisa M."/>
            <person name="Watanabe H."/>
            <person name="Ito K."/>
            <person name="Gojobori T."/>
            <person name="Sugawara H."/>
            <person name="Imanishi T."/>
            <person name="Weir W."/>
            <person name="Gardner M."/>
            <person name="Pain A."/>
            <person name="Shiels B."/>
            <person name="Hattori M."/>
            <person name="Nene V."/>
            <person name="Sugimoto C."/>
        </authorList>
    </citation>
    <scope>NUCLEOTIDE SEQUENCE [LARGE SCALE GENOMIC DNA]</scope>
    <source>
        <strain evidence="4 5">Shintoku</strain>
    </source>
</reference>
<dbReference type="GeneID" id="20715039"/>
<dbReference type="PRINTS" id="PR00420">
    <property type="entry name" value="RNGMNOXGNASE"/>
</dbReference>
<dbReference type="STRING" id="869250.J4DPG8"/>
<dbReference type="EMBL" id="AP011947">
    <property type="protein sequence ID" value="BAM40679.1"/>
    <property type="molecule type" value="Genomic_DNA"/>
</dbReference>
<dbReference type="VEuPathDB" id="PiroplasmaDB:TOT_020000933"/>
<dbReference type="Proteomes" id="UP000003786">
    <property type="component" value="Chromosome 2"/>
</dbReference>
<dbReference type="Gene3D" id="3.50.50.60">
    <property type="entry name" value="FAD/NAD(P)-binding domain"/>
    <property type="match status" value="2"/>
</dbReference>
<proteinExistence type="predicted"/>
<dbReference type="OMA" id="YTRDVCL"/>
<dbReference type="GO" id="GO:0071949">
    <property type="term" value="F:FAD binding"/>
    <property type="evidence" value="ECO:0007669"/>
    <property type="project" value="InterPro"/>
</dbReference>
<feature type="domain" description="FAD-binding" evidence="3">
    <location>
        <begin position="7"/>
        <end position="413"/>
    </location>
</feature>
<evidence type="ECO:0000313" key="5">
    <source>
        <dbReference type="Proteomes" id="UP000003786"/>
    </source>
</evidence>
<dbReference type="OrthoDB" id="1716816at2759"/>
<protein>
    <submittedName>
        <fullName evidence="4">Mono-oxygenase</fullName>
    </submittedName>
</protein>
<dbReference type="PANTHER" id="PTHR43004:SF6">
    <property type="entry name" value="FAD_NAD(P)-BINDING OXIDOREDUCTASE FAMILY PROTEIN"/>
    <property type="match status" value="1"/>
</dbReference>
<dbReference type="Gene3D" id="3.30.9.10">
    <property type="entry name" value="D-Amino Acid Oxidase, subunit A, domain 2"/>
    <property type="match status" value="1"/>
</dbReference>
<dbReference type="SUPFAM" id="SSF51905">
    <property type="entry name" value="FAD/NAD(P)-binding domain"/>
    <property type="match status" value="1"/>
</dbReference>
<keyword evidence="1" id="KW-0285">Flavoprotein</keyword>
<name>J4DPG8_THEOR</name>
<evidence type="ECO:0000313" key="4">
    <source>
        <dbReference type="EMBL" id="BAM40679.1"/>
    </source>
</evidence>
<keyword evidence="2" id="KW-0274">FAD</keyword>
<dbReference type="GO" id="GO:0005739">
    <property type="term" value="C:mitochondrion"/>
    <property type="evidence" value="ECO:0007669"/>
    <property type="project" value="TreeGrafter"/>
</dbReference>
<gene>
    <name evidence="4" type="ORF">TOT_020000933</name>
</gene>
<dbReference type="AlphaFoldDB" id="J4DPG8"/>
<dbReference type="KEGG" id="tot:TOT_020000933"/>
<dbReference type="InterPro" id="IPR050641">
    <property type="entry name" value="RIFMO-like"/>
</dbReference>
<keyword evidence="5" id="KW-1185">Reference proteome</keyword>
<evidence type="ECO:0000256" key="1">
    <source>
        <dbReference type="ARBA" id="ARBA00022630"/>
    </source>
</evidence>
<organism evidence="4 5">
    <name type="scientific">Theileria orientalis strain Shintoku</name>
    <dbReference type="NCBI Taxonomy" id="869250"/>
    <lineage>
        <taxon>Eukaryota</taxon>
        <taxon>Sar</taxon>
        <taxon>Alveolata</taxon>
        <taxon>Apicomplexa</taxon>
        <taxon>Aconoidasida</taxon>
        <taxon>Piroplasmida</taxon>
        <taxon>Theileriidae</taxon>
        <taxon>Theileria</taxon>
    </lineage>
</organism>
<evidence type="ECO:0000256" key="2">
    <source>
        <dbReference type="ARBA" id="ARBA00022827"/>
    </source>
</evidence>
<dbReference type="Pfam" id="PF01494">
    <property type="entry name" value="FAD_binding_3"/>
    <property type="match status" value="1"/>
</dbReference>
<evidence type="ECO:0000259" key="3">
    <source>
        <dbReference type="Pfam" id="PF01494"/>
    </source>
</evidence>
<dbReference type="GO" id="GO:0006744">
    <property type="term" value="P:ubiquinone biosynthetic process"/>
    <property type="evidence" value="ECO:0007669"/>
    <property type="project" value="TreeGrafter"/>
</dbReference>
<dbReference type="GO" id="GO:0016709">
    <property type="term" value="F:oxidoreductase activity, acting on paired donors, with incorporation or reduction of molecular oxygen, NAD(P)H as one donor, and incorporation of one atom of oxygen"/>
    <property type="evidence" value="ECO:0007669"/>
    <property type="project" value="UniProtKB-ARBA"/>
</dbReference>
<dbReference type="PANTHER" id="PTHR43004">
    <property type="entry name" value="TRK SYSTEM POTASSIUM UPTAKE PROTEIN"/>
    <property type="match status" value="1"/>
</dbReference>
<dbReference type="InterPro" id="IPR036188">
    <property type="entry name" value="FAD/NAD-bd_sf"/>
</dbReference>
<dbReference type="InterPro" id="IPR002938">
    <property type="entry name" value="FAD-bd"/>
</dbReference>
<dbReference type="RefSeq" id="XP_009690980.1">
    <property type="nucleotide sequence ID" value="XM_009692685.1"/>
</dbReference>